<dbReference type="PRINTS" id="PR00237">
    <property type="entry name" value="GPCRRHODOPSN"/>
</dbReference>
<keyword evidence="8" id="KW-0807">Transducer</keyword>
<dbReference type="InterPro" id="IPR000276">
    <property type="entry name" value="GPCR_Rhodpsn"/>
</dbReference>
<accession>A0A9N7UHD9</accession>
<gene>
    <name evidence="12" type="ORF">PLEPLA_LOCUS18178</name>
</gene>
<feature type="transmembrane region" description="Helical" evidence="10">
    <location>
        <begin position="240"/>
        <end position="260"/>
    </location>
</feature>
<proteinExistence type="predicted"/>
<dbReference type="PANTHER" id="PTHR24230:SF59">
    <property type="entry name" value="G-PROTEIN COUPLED RECEPTOR 84"/>
    <property type="match status" value="1"/>
</dbReference>
<dbReference type="PROSITE" id="PS50262">
    <property type="entry name" value="G_PROTEIN_RECEP_F1_2"/>
    <property type="match status" value="1"/>
</dbReference>
<keyword evidence="3 10" id="KW-0812">Transmembrane</keyword>
<evidence type="ECO:0000256" key="4">
    <source>
        <dbReference type="ARBA" id="ARBA00022989"/>
    </source>
</evidence>
<dbReference type="Gene3D" id="1.20.1070.10">
    <property type="entry name" value="Rhodopsin 7-helix transmembrane proteins"/>
    <property type="match status" value="1"/>
</dbReference>
<name>A0A9N7UHD9_PLEPL</name>
<evidence type="ECO:0000256" key="7">
    <source>
        <dbReference type="ARBA" id="ARBA00023170"/>
    </source>
</evidence>
<feature type="transmembrane region" description="Helical" evidence="10">
    <location>
        <begin position="116"/>
        <end position="135"/>
    </location>
</feature>
<feature type="region of interest" description="Disordered" evidence="9">
    <location>
        <begin position="331"/>
        <end position="371"/>
    </location>
</feature>
<keyword evidence="13" id="KW-1185">Reference proteome</keyword>
<feature type="transmembrane region" description="Helical" evidence="10">
    <location>
        <begin position="410"/>
        <end position="432"/>
    </location>
</feature>
<evidence type="ECO:0000259" key="11">
    <source>
        <dbReference type="PROSITE" id="PS50262"/>
    </source>
</evidence>
<feature type="transmembrane region" description="Helical" evidence="10">
    <location>
        <begin position="155"/>
        <end position="175"/>
    </location>
</feature>
<comment type="subcellular location">
    <subcellularLocation>
        <location evidence="1">Cell membrane</location>
        <topology evidence="1">Multi-pass membrane protein</topology>
    </subcellularLocation>
</comment>
<dbReference type="Proteomes" id="UP001153269">
    <property type="component" value="Unassembled WGS sequence"/>
</dbReference>
<evidence type="ECO:0000256" key="1">
    <source>
        <dbReference type="ARBA" id="ARBA00004651"/>
    </source>
</evidence>
<organism evidence="12 13">
    <name type="scientific">Pleuronectes platessa</name>
    <name type="common">European plaice</name>
    <dbReference type="NCBI Taxonomy" id="8262"/>
    <lineage>
        <taxon>Eukaryota</taxon>
        <taxon>Metazoa</taxon>
        <taxon>Chordata</taxon>
        <taxon>Craniata</taxon>
        <taxon>Vertebrata</taxon>
        <taxon>Euteleostomi</taxon>
        <taxon>Actinopterygii</taxon>
        <taxon>Neopterygii</taxon>
        <taxon>Teleostei</taxon>
        <taxon>Neoteleostei</taxon>
        <taxon>Acanthomorphata</taxon>
        <taxon>Carangaria</taxon>
        <taxon>Pleuronectiformes</taxon>
        <taxon>Pleuronectoidei</taxon>
        <taxon>Pleuronectidae</taxon>
        <taxon>Pleuronectes</taxon>
    </lineage>
</organism>
<evidence type="ECO:0000256" key="3">
    <source>
        <dbReference type="ARBA" id="ARBA00022692"/>
    </source>
</evidence>
<dbReference type="GO" id="GO:0005886">
    <property type="term" value="C:plasma membrane"/>
    <property type="evidence" value="ECO:0007669"/>
    <property type="project" value="UniProtKB-SubCell"/>
</dbReference>
<keyword evidence="2" id="KW-1003">Cell membrane</keyword>
<evidence type="ECO:0000313" key="13">
    <source>
        <dbReference type="Proteomes" id="UP001153269"/>
    </source>
</evidence>
<dbReference type="EMBL" id="CADEAL010001213">
    <property type="protein sequence ID" value="CAB1430196.1"/>
    <property type="molecule type" value="Genomic_DNA"/>
</dbReference>
<evidence type="ECO:0000256" key="9">
    <source>
        <dbReference type="SAM" id="MobiDB-lite"/>
    </source>
</evidence>
<dbReference type="AlphaFoldDB" id="A0A9N7UHD9"/>
<sequence>MGGGRELGQSRIFEQPGGCTTDVTPAGKCDIQSLRSVKRTTNAHRRIERQEVDRMLMNHTNQTEDDLFSCYSPSVVSYRYFAVLWGCAVTITGTVGNLMTILAFALDPRLRTRFNVLIINLAIADLLYCTILQPISVDSYLHLRWRSGELWCTLFGLLLFLSNAVSIITLCLVAVSRYLLVAKRTVFDRVFSDRGLMLLLASAWALGLASFGPLWSVYVFVPQVCTCSFHRTRGRPYTTILLFFYFFVGLTCVGVFYLLIYKRVQIASQALLRYRPSRRSSRRKPASSVQGTDDSGVESGMANTCSCEISSQADLTQSKDVIPYKMVNQSTQSSATSSNPSAVNRPPDLTPAPTSSTAAALTSPSATSGDDGEFKRVTRMCFIVFLCFVCCFVPFMLLNIADKHNRAPQVLHMFCANLTWLNSCINPVLYAVMNRQFRQAYHLLLTRAAVPFTSLWTRMISF</sequence>
<dbReference type="GO" id="GO:0001604">
    <property type="term" value="F:urotensin II receptor activity"/>
    <property type="evidence" value="ECO:0007669"/>
    <property type="project" value="TreeGrafter"/>
</dbReference>
<dbReference type="Pfam" id="PF00001">
    <property type="entry name" value="7tm_1"/>
    <property type="match status" value="1"/>
</dbReference>
<feature type="transmembrane region" description="Helical" evidence="10">
    <location>
        <begin position="82"/>
        <end position="104"/>
    </location>
</feature>
<feature type="transmembrane region" description="Helical" evidence="10">
    <location>
        <begin position="196"/>
        <end position="220"/>
    </location>
</feature>
<comment type="caution">
    <text evidence="12">The sequence shown here is derived from an EMBL/GenBank/DDBJ whole genome shotgun (WGS) entry which is preliminary data.</text>
</comment>
<dbReference type="SMART" id="SM01381">
    <property type="entry name" value="7TM_GPCR_Srsx"/>
    <property type="match status" value="1"/>
</dbReference>
<dbReference type="GO" id="GO:0007218">
    <property type="term" value="P:neuropeptide signaling pathway"/>
    <property type="evidence" value="ECO:0007669"/>
    <property type="project" value="TreeGrafter"/>
</dbReference>
<dbReference type="SUPFAM" id="SSF81321">
    <property type="entry name" value="Family A G protein-coupled receptor-like"/>
    <property type="match status" value="1"/>
</dbReference>
<feature type="region of interest" description="Disordered" evidence="9">
    <location>
        <begin position="278"/>
        <end position="299"/>
    </location>
</feature>
<evidence type="ECO:0000256" key="5">
    <source>
        <dbReference type="ARBA" id="ARBA00023040"/>
    </source>
</evidence>
<evidence type="ECO:0000256" key="10">
    <source>
        <dbReference type="SAM" id="Phobius"/>
    </source>
</evidence>
<protein>
    <recommendedName>
        <fullName evidence="11">G-protein coupled receptors family 1 profile domain-containing protein</fullName>
    </recommendedName>
</protein>
<keyword evidence="4 10" id="KW-1133">Transmembrane helix</keyword>
<reference evidence="12" key="1">
    <citation type="submission" date="2020-03" db="EMBL/GenBank/DDBJ databases">
        <authorList>
            <person name="Weist P."/>
        </authorList>
    </citation>
    <scope>NUCLEOTIDE SEQUENCE</scope>
</reference>
<feature type="domain" description="G-protein coupled receptors family 1 profile" evidence="11">
    <location>
        <begin position="96"/>
        <end position="430"/>
    </location>
</feature>
<keyword evidence="7" id="KW-0675">Receptor</keyword>
<evidence type="ECO:0000256" key="6">
    <source>
        <dbReference type="ARBA" id="ARBA00023136"/>
    </source>
</evidence>
<evidence type="ECO:0000256" key="2">
    <source>
        <dbReference type="ARBA" id="ARBA00022475"/>
    </source>
</evidence>
<feature type="transmembrane region" description="Helical" evidence="10">
    <location>
        <begin position="380"/>
        <end position="398"/>
    </location>
</feature>
<dbReference type="CDD" id="cd15210">
    <property type="entry name" value="7tmA_GPR84-like"/>
    <property type="match status" value="1"/>
</dbReference>
<evidence type="ECO:0000256" key="8">
    <source>
        <dbReference type="ARBA" id="ARBA00023224"/>
    </source>
</evidence>
<feature type="compositionally biased region" description="Low complexity" evidence="9">
    <location>
        <begin position="331"/>
        <end position="368"/>
    </location>
</feature>
<dbReference type="PANTHER" id="PTHR24230">
    <property type="entry name" value="G-PROTEIN COUPLED RECEPTOR"/>
    <property type="match status" value="1"/>
</dbReference>
<evidence type="ECO:0000313" key="12">
    <source>
        <dbReference type="EMBL" id="CAB1430196.1"/>
    </source>
</evidence>
<keyword evidence="6 10" id="KW-0472">Membrane</keyword>
<keyword evidence="5" id="KW-0297">G-protein coupled receptor</keyword>
<dbReference type="InterPro" id="IPR017452">
    <property type="entry name" value="GPCR_Rhodpsn_7TM"/>
</dbReference>